<dbReference type="CDD" id="cd01752">
    <property type="entry name" value="PLAT_polycystin"/>
    <property type="match status" value="1"/>
</dbReference>
<dbReference type="InterPro" id="IPR000203">
    <property type="entry name" value="GPS"/>
</dbReference>
<gene>
    <name evidence="12" type="primary">LOC100368459</name>
</gene>
<evidence type="ECO:0000256" key="2">
    <source>
        <dbReference type="ARBA" id="ARBA00007200"/>
    </source>
</evidence>
<feature type="transmembrane region" description="Helical" evidence="9">
    <location>
        <begin position="667"/>
        <end position="685"/>
    </location>
</feature>
<feature type="domain" description="PLAT" evidence="10">
    <location>
        <begin position="710"/>
        <end position="829"/>
    </location>
</feature>
<accession>A0ABM0GKU7</accession>
<evidence type="ECO:0000256" key="4">
    <source>
        <dbReference type="ARBA" id="ARBA00022729"/>
    </source>
</evidence>
<dbReference type="Pfam" id="PF01477">
    <property type="entry name" value="PLAT"/>
    <property type="match status" value="1"/>
</dbReference>
<dbReference type="PROSITE" id="PS50095">
    <property type="entry name" value="PLAT"/>
    <property type="match status" value="1"/>
</dbReference>
<evidence type="ECO:0000256" key="7">
    <source>
        <dbReference type="ARBA" id="ARBA00023180"/>
    </source>
</evidence>
<feature type="transmembrane region" description="Helical" evidence="9">
    <location>
        <begin position="1163"/>
        <end position="1183"/>
    </location>
</feature>
<dbReference type="Pfam" id="PF08016">
    <property type="entry name" value="PKD_channel"/>
    <property type="match status" value="1"/>
</dbReference>
<dbReference type="InterPro" id="IPR046338">
    <property type="entry name" value="GAIN_dom_sf"/>
</dbReference>
<dbReference type="SUPFAM" id="SSF49723">
    <property type="entry name" value="Lipase/lipooxygenase domain (PLAT/LH2 domain)"/>
    <property type="match status" value="1"/>
</dbReference>
<proteinExistence type="inferred from homology"/>
<dbReference type="SUPFAM" id="SSF81324">
    <property type="entry name" value="Voltage-gated potassium channels"/>
    <property type="match status" value="1"/>
</dbReference>
<dbReference type="InterPro" id="IPR046791">
    <property type="entry name" value="Polycystin_dom"/>
</dbReference>
<feature type="transmembrane region" description="Helical" evidence="9">
    <location>
        <begin position="1413"/>
        <end position="1437"/>
    </location>
</feature>
<evidence type="ECO:0000256" key="3">
    <source>
        <dbReference type="ARBA" id="ARBA00022692"/>
    </source>
</evidence>
<comment type="similarity">
    <text evidence="2">Belongs to the polycystin family.</text>
</comment>
<name>A0ABM0GKU7_SACKO</name>
<dbReference type="Pfam" id="PF01825">
    <property type="entry name" value="GPS"/>
    <property type="match status" value="1"/>
</dbReference>
<evidence type="ECO:0000256" key="8">
    <source>
        <dbReference type="PROSITE-ProRule" id="PRU00152"/>
    </source>
</evidence>
<evidence type="ECO:0000256" key="9">
    <source>
        <dbReference type="SAM" id="Phobius"/>
    </source>
</evidence>
<dbReference type="InterPro" id="IPR036392">
    <property type="entry name" value="PLAT/LH2_dom_sf"/>
</dbReference>
<feature type="transmembrane region" description="Helical" evidence="9">
    <location>
        <begin position="1457"/>
        <end position="1478"/>
    </location>
</feature>
<dbReference type="InterPro" id="IPR042060">
    <property type="entry name" value="PLAT_polycystin1"/>
</dbReference>
<dbReference type="Proteomes" id="UP000694865">
    <property type="component" value="Unplaced"/>
</dbReference>
<evidence type="ECO:0000313" key="12">
    <source>
        <dbReference type="RefSeq" id="XP_002732126.1"/>
    </source>
</evidence>
<dbReference type="GeneID" id="100368459"/>
<keyword evidence="7" id="KW-0325">Glycoprotein</keyword>
<dbReference type="Pfam" id="PF02010">
    <property type="entry name" value="REJ"/>
    <property type="match status" value="1"/>
</dbReference>
<dbReference type="PANTHER" id="PTHR10877">
    <property type="entry name" value="POLYCYSTIN FAMILY MEMBER"/>
    <property type="match status" value="1"/>
</dbReference>
<keyword evidence="11" id="KW-1185">Reference proteome</keyword>
<dbReference type="InterPro" id="IPR013122">
    <property type="entry name" value="PKD1_2_channel"/>
</dbReference>
<evidence type="ECO:0000256" key="6">
    <source>
        <dbReference type="ARBA" id="ARBA00023136"/>
    </source>
</evidence>
<dbReference type="PANTHER" id="PTHR10877:SF150">
    <property type="entry name" value="REJ DOMAIN-CONTAINING PROTEIN"/>
    <property type="match status" value="1"/>
</dbReference>
<dbReference type="Pfam" id="PF20519">
    <property type="entry name" value="Polycystin_dom"/>
    <property type="match status" value="1"/>
</dbReference>
<dbReference type="InterPro" id="IPR001024">
    <property type="entry name" value="PLAT/LH2_dom"/>
</dbReference>
<feature type="transmembrane region" description="Helical" evidence="9">
    <location>
        <begin position="1507"/>
        <end position="1527"/>
    </location>
</feature>
<dbReference type="RefSeq" id="XP_002732126.1">
    <property type="nucleotide sequence ID" value="XM_002732080.1"/>
</dbReference>
<reference evidence="12" key="1">
    <citation type="submission" date="2025-08" db="UniProtKB">
        <authorList>
            <consortium name="RefSeq"/>
        </authorList>
    </citation>
    <scope>IDENTIFICATION</scope>
    <source>
        <tissue evidence="12">Testes</tissue>
    </source>
</reference>
<dbReference type="Gene3D" id="2.60.60.20">
    <property type="entry name" value="PLAT/LH2 domain"/>
    <property type="match status" value="1"/>
</dbReference>
<evidence type="ECO:0000256" key="5">
    <source>
        <dbReference type="ARBA" id="ARBA00022989"/>
    </source>
</evidence>
<keyword evidence="4" id="KW-0732">Signal</keyword>
<comment type="subcellular location">
    <subcellularLocation>
        <location evidence="1">Membrane</location>
        <topology evidence="1">Multi-pass membrane protein</topology>
    </subcellularLocation>
</comment>
<keyword evidence="3 9" id="KW-0812">Transmembrane</keyword>
<keyword evidence="6 9" id="KW-0472">Membrane</keyword>
<dbReference type="InterPro" id="IPR002859">
    <property type="entry name" value="PKD/REJ-like"/>
</dbReference>
<comment type="caution">
    <text evidence="8">Lacks conserved residue(s) required for the propagation of feature annotation.</text>
</comment>
<feature type="transmembrane region" description="Helical" evidence="9">
    <location>
        <begin position="1066"/>
        <end position="1097"/>
    </location>
</feature>
<dbReference type="InterPro" id="IPR051223">
    <property type="entry name" value="Polycystin"/>
</dbReference>
<evidence type="ECO:0000256" key="1">
    <source>
        <dbReference type="ARBA" id="ARBA00004141"/>
    </source>
</evidence>
<feature type="transmembrane region" description="Helical" evidence="9">
    <location>
        <begin position="875"/>
        <end position="895"/>
    </location>
</feature>
<protein>
    <submittedName>
        <fullName evidence="12">Polycystic kidney disease protein 1-like 2-like</fullName>
    </submittedName>
</protein>
<feature type="transmembrane region" description="Helical" evidence="9">
    <location>
        <begin position="1547"/>
        <end position="1569"/>
    </location>
</feature>
<evidence type="ECO:0000313" key="11">
    <source>
        <dbReference type="Proteomes" id="UP000694865"/>
    </source>
</evidence>
<feature type="transmembrane region" description="Helical" evidence="9">
    <location>
        <begin position="1028"/>
        <end position="1054"/>
    </location>
</feature>
<evidence type="ECO:0000259" key="10">
    <source>
        <dbReference type="PROSITE" id="PS50095"/>
    </source>
</evidence>
<dbReference type="Gene3D" id="2.60.220.50">
    <property type="match status" value="1"/>
</dbReference>
<dbReference type="PRINTS" id="PR01433">
    <property type="entry name" value="POLYCYSTIN2"/>
</dbReference>
<dbReference type="InterPro" id="IPR003915">
    <property type="entry name" value="PKD_2"/>
</dbReference>
<feature type="transmembrane region" description="Helical" evidence="9">
    <location>
        <begin position="915"/>
        <end position="936"/>
    </location>
</feature>
<keyword evidence="5 9" id="KW-1133">Transmembrane helix</keyword>
<feature type="transmembrane region" description="Helical" evidence="9">
    <location>
        <begin position="1605"/>
        <end position="1630"/>
    </location>
</feature>
<sequence>MTVYVNLPPSGGTCMVVGSTSGVVGDSFIVDCANWVDDDRIASYQFFSMFANDTVHKQISFGMDSNPVLYPPLGPINNGYFQELRVKIFDENSAYTEVVVGEIRVTPPGDREADDIMEHLMNKTFGMLQQYADLAARGNTRLINSQVLLDASQLNGISIVAKDDYESTYGEYGTTTASSTAQIRSALLETTSQSSLDSMQDLQLVSSTTTFITDRTDELSHNALRTATNIVVKMANVFDELSSDSDHESMEIAAGGIIGTIGNIFQGVYNSMHSPLYVMDSFEEGVMIGTESFQSTLQDVDSYTQGSTTEDSVKQNKARDTVIEVEHTMTLMTTSLLRNKLPGETATTIETPTMSLQLQRNVPNDLANKTFSIGKGAFKVPPWCAINNSPGQDCNSDQTVDLELYTMPNNPYVFGGDNSDRVSEHSGVMVLNYRNISGDEIPLLNTAEHIEITVPRPTTTLTEPQYHFPEPEEGSSMVFHQFNVSDIDSEVSISISIVPDDLTTRYAVYLRYNERPTAELYDRKFFIPTDLRSNGVRTEFDENVYQYFIDNEYVGSNVGQYYLGLSELDPESRSYTAFISGGNVGIPFTGFSGNYSLLVSFSGCLYLTDEHLWSSLGCRVDSTTNLKETVCLCNHLTSFSSAWVIPPNDIDFDYVFANMDFYKNPTIYVVIICVFILYFIGLIWARRKDRSDLLLIGVAPLLDNEPNDKYLYEVVVFTGRRKGGGTDSKVGFILSGDNDETDVRMLSDEQRKILRRGAVDSFLMAVPGPLGTLNYMRIWHDNSGKGEMQSWYLNYIAIRDVQTGERFYFIANQWFSVVEDDGQIDRTIAVAGKEQMQSFDHVFSSTTRKNLDDGHIWFSIFARPPRSRFTRCQRISCCAMALWLEMLVNIMWYGIVPQTGESLDIGPFSLSPAQISIGVQANLIVFPISLLVIQIFRKARPKTKRKSRIEIAKDQLAQKRNDIDRSSMVSPSHIEVKPNNDKMCLLDDAEKIDTDRFMSIDAMVQSEDNRKRQNNEKKKKKKKKPFSFPHWCIYLAWFLIFLSIAVAVTFVLFYAVQMGDRETRQWFTSLCISFLTAIFLTQPIKVILIGIFVALILKTPNADEEDDAGDDEEEYELADDEEWLHNKPSNYKRERKLAYKPPDPAILEAARENRIKEIKMYSIIREIIFYVLFLWILLVISYGNRDSKAFPYMNNLITMFVKEDIKGNFLHVSTKHKFWSYAHDVLVPGLFADEWYNGDPALDQEHFLSDRVSHILGYPVIRQLRIKPGRCNVPAEVAQTVSECNEEYGFTDEEKRNFRVSWAEPDPNTTVPEYIYTSASELDGYPYLGRHAFYWGGGYIARLTGSKTDMHDLLYRLEAENWIDKYTRAVFIEFSTYNAQANLFAMVVLLMEILPTGGGYPLYRIDCLNLLNYYTGFALFQVICEGTFFAFVLYFLFKELNAIRQQKKKYFKGFWNWIELTIVSFSIAAIVIYFYRFIVTNQIITKFNESGGTAYIKLQYVAYWNELLGYMLGVVVFLANLKFLKLLRFNKRMSLLSSTLRAASKDIISYFFMFAIVFLAFAEAFYLIFTRTVFDFADFVYTLETLFGTMLGKFKWRSMVEASSVLGPVLFFFFVLTITFILINMFLTILNESFGDVMRDLAKQSNEFEMVDFMLNRFKLWTGVGMPKPKPQSPLVPNNKVNTKCKSLEETIESFPDKVDQLLESVTKMYFNPSDPSFDTYANTFNYQQILVKDSNIKQDNIKYKY</sequence>
<dbReference type="SMART" id="SM00308">
    <property type="entry name" value="LH2"/>
    <property type="match status" value="1"/>
</dbReference>
<organism evidence="11 12">
    <name type="scientific">Saccoglossus kowalevskii</name>
    <name type="common">Acorn worm</name>
    <dbReference type="NCBI Taxonomy" id="10224"/>
    <lineage>
        <taxon>Eukaryota</taxon>
        <taxon>Metazoa</taxon>
        <taxon>Hemichordata</taxon>
        <taxon>Enteropneusta</taxon>
        <taxon>Harrimaniidae</taxon>
        <taxon>Saccoglossus</taxon>
    </lineage>
</organism>